<reference evidence="5 6" key="1">
    <citation type="journal article" date="2019" name="Int. J. Syst. Evol. Microbiol.">
        <title>The Global Catalogue of Microorganisms (GCM) 10K type strain sequencing project: providing services to taxonomists for standard genome sequencing and annotation.</title>
        <authorList>
            <consortium name="The Broad Institute Genomics Platform"/>
            <consortium name="The Broad Institute Genome Sequencing Center for Infectious Disease"/>
            <person name="Wu L."/>
            <person name="Ma J."/>
        </authorList>
    </citation>
    <scope>NUCLEOTIDE SEQUENCE [LARGE SCALE GENOMIC DNA]</scope>
    <source>
        <strain evidence="5 6">JCM 15421</strain>
    </source>
</reference>
<evidence type="ECO:0000313" key="5">
    <source>
        <dbReference type="EMBL" id="GAA0708178.1"/>
    </source>
</evidence>
<protein>
    <recommendedName>
        <fullName evidence="2">protein-tyrosine-phosphatase</fullName>
        <ecNumber evidence="2">3.1.3.48</ecNumber>
    </recommendedName>
</protein>
<organism evidence="5 6">
    <name type="scientific">Dokdonella soli</name>
    <dbReference type="NCBI Taxonomy" id="529810"/>
    <lineage>
        <taxon>Bacteria</taxon>
        <taxon>Pseudomonadati</taxon>
        <taxon>Pseudomonadota</taxon>
        <taxon>Gammaproteobacteria</taxon>
        <taxon>Lysobacterales</taxon>
        <taxon>Rhodanobacteraceae</taxon>
        <taxon>Dokdonella</taxon>
    </lineage>
</organism>
<evidence type="ECO:0000256" key="1">
    <source>
        <dbReference type="ARBA" id="ARBA00005750"/>
    </source>
</evidence>
<keyword evidence="6" id="KW-1185">Reference proteome</keyword>
<dbReference type="InterPro" id="IPR016195">
    <property type="entry name" value="Pol/histidinol_Pase-like"/>
</dbReference>
<accession>A0ABN1ID37</accession>
<dbReference type="PIRSF" id="PIRSF016557">
    <property type="entry name" value="Caps_synth_CpsB"/>
    <property type="match status" value="1"/>
</dbReference>
<dbReference type="EC" id="3.1.3.48" evidence="2"/>
<evidence type="ECO:0000256" key="2">
    <source>
        <dbReference type="ARBA" id="ARBA00013064"/>
    </source>
</evidence>
<evidence type="ECO:0000256" key="3">
    <source>
        <dbReference type="ARBA" id="ARBA00022801"/>
    </source>
</evidence>
<dbReference type="SUPFAM" id="SSF89550">
    <property type="entry name" value="PHP domain-like"/>
    <property type="match status" value="1"/>
</dbReference>
<evidence type="ECO:0000313" key="6">
    <source>
        <dbReference type="Proteomes" id="UP001501523"/>
    </source>
</evidence>
<proteinExistence type="inferred from homology"/>
<dbReference type="Gene3D" id="3.20.20.140">
    <property type="entry name" value="Metal-dependent hydrolases"/>
    <property type="match status" value="1"/>
</dbReference>
<dbReference type="PANTHER" id="PTHR39181">
    <property type="entry name" value="TYROSINE-PROTEIN PHOSPHATASE YWQE"/>
    <property type="match status" value="1"/>
</dbReference>
<name>A0ABN1ID37_9GAMM</name>
<sequence length="251" mass="27677">MAQIAVKDGIHTIGCTPHIYPGMYENTTRGIRSAVAAFQAELDQRAIALRLVEGADVYLEPDLVSGIDAGRVPTLAGSRYLLLEPPHHVAPPRFEESVFQLTLAGYVPVITHPERLTWLPDHYRMFSRLVKSGTWMQITAGSVTGRFGRQPRYWSERMLDDGIVHILATDSHHPTRRPPLLAEARHAAAIRVGAREAEHLVVTRPRGIVNDSAPSELPPLPNSKSALKANGGFWKSLARGTQFATSDGRRT</sequence>
<comment type="catalytic activity">
    <reaction evidence="4">
        <text>O-phospho-L-tyrosyl-[protein] + H2O = L-tyrosyl-[protein] + phosphate</text>
        <dbReference type="Rhea" id="RHEA:10684"/>
        <dbReference type="Rhea" id="RHEA-COMP:10136"/>
        <dbReference type="Rhea" id="RHEA-COMP:20101"/>
        <dbReference type="ChEBI" id="CHEBI:15377"/>
        <dbReference type="ChEBI" id="CHEBI:43474"/>
        <dbReference type="ChEBI" id="CHEBI:46858"/>
        <dbReference type="ChEBI" id="CHEBI:61978"/>
        <dbReference type="EC" id="3.1.3.48"/>
    </reaction>
</comment>
<dbReference type="PANTHER" id="PTHR39181:SF1">
    <property type="entry name" value="TYROSINE-PROTEIN PHOSPHATASE YWQE"/>
    <property type="match status" value="1"/>
</dbReference>
<dbReference type="EMBL" id="BAAAEU010000004">
    <property type="protein sequence ID" value="GAA0708178.1"/>
    <property type="molecule type" value="Genomic_DNA"/>
</dbReference>
<comment type="caution">
    <text evidence="5">The sequence shown here is derived from an EMBL/GenBank/DDBJ whole genome shotgun (WGS) entry which is preliminary data.</text>
</comment>
<dbReference type="Pfam" id="PF19567">
    <property type="entry name" value="CpsB_CapC"/>
    <property type="match status" value="1"/>
</dbReference>
<comment type="similarity">
    <text evidence="1">Belongs to the metallo-dependent hydrolases superfamily. CpsB/CapC family.</text>
</comment>
<evidence type="ECO:0000256" key="4">
    <source>
        <dbReference type="ARBA" id="ARBA00051722"/>
    </source>
</evidence>
<keyword evidence="3" id="KW-0378">Hydrolase</keyword>
<dbReference type="InterPro" id="IPR016667">
    <property type="entry name" value="Caps_polysacc_synth_CpsB/CapC"/>
</dbReference>
<dbReference type="Proteomes" id="UP001501523">
    <property type="component" value="Unassembled WGS sequence"/>
</dbReference>
<gene>
    <name evidence="5" type="ORF">GCM10009105_07530</name>
</gene>